<organism evidence="5 6">
    <name type="scientific">Streptomyces camponoticapitis</name>
    <dbReference type="NCBI Taxonomy" id="1616125"/>
    <lineage>
        <taxon>Bacteria</taxon>
        <taxon>Bacillati</taxon>
        <taxon>Actinomycetota</taxon>
        <taxon>Actinomycetes</taxon>
        <taxon>Kitasatosporales</taxon>
        <taxon>Streptomycetaceae</taxon>
        <taxon>Streptomyces</taxon>
    </lineage>
</organism>
<protein>
    <recommendedName>
        <fullName evidence="3">exo-alpha-sialidase</fullName>
        <ecNumber evidence="3">3.2.1.18</ecNumber>
    </recommendedName>
</protein>
<gene>
    <name evidence="5" type="ORF">GCM10011583_30930</name>
</gene>
<dbReference type="Pfam" id="PF13088">
    <property type="entry name" value="BNR_2"/>
    <property type="match status" value="1"/>
</dbReference>
<feature type="domain" description="Sialidase" evidence="4">
    <location>
        <begin position="79"/>
        <end position="391"/>
    </location>
</feature>
<proteinExistence type="inferred from homology"/>
<comment type="caution">
    <text evidence="5">The sequence shown here is derived from an EMBL/GenBank/DDBJ whole genome shotgun (WGS) entry which is preliminary data.</text>
</comment>
<evidence type="ECO:0000313" key="6">
    <source>
        <dbReference type="Proteomes" id="UP000660265"/>
    </source>
</evidence>
<accession>A0ABQ2E5X7</accession>
<evidence type="ECO:0000259" key="4">
    <source>
        <dbReference type="Pfam" id="PF13088"/>
    </source>
</evidence>
<name>A0ABQ2E5X7_9ACTN</name>
<comment type="catalytic activity">
    <reaction evidence="1">
        <text>Hydrolysis of alpha-(2-&gt;3)-, alpha-(2-&gt;6)-, alpha-(2-&gt;8)- glycosidic linkages of terminal sialic acid residues in oligosaccharides, glycoproteins, glycolipids, colominic acid and synthetic substrates.</text>
        <dbReference type="EC" id="3.2.1.18"/>
    </reaction>
</comment>
<dbReference type="Gene3D" id="2.120.10.10">
    <property type="match status" value="1"/>
</dbReference>
<dbReference type="EC" id="3.2.1.18" evidence="3"/>
<evidence type="ECO:0000256" key="2">
    <source>
        <dbReference type="ARBA" id="ARBA00009348"/>
    </source>
</evidence>
<dbReference type="Proteomes" id="UP000660265">
    <property type="component" value="Unassembled WGS sequence"/>
</dbReference>
<dbReference type="EMBL" id="BMMV01000008">
    <property type="protein sequence ID" value="GGJ97182.1"/>
    <property type="molecule type" value="Genomic_DNA"/>
</dbReference>
<reference evidence="6" key="1">
    <citation type="journal article" date="2019" name="Int. J. Syst. Evol. Microbiol.">
        <title>The Global Catalogue of Microorganisms (GCM) 10K type strain sequencing project: providing services to taxonomists for standard genome sequencing and annotation.</title>
        <authorList>
            <consortium name="The Broad Institute Genomics Platform"/>
            <consortium name="The Broad Institute Genome Sequencing Center for Infectious Disease"/>
            <person name="Wu L."/>
            <person name="Ma J."/>
        </authorList>
    </citation>
    <scope>NUCLEOTIDE SEQUENCE [LARGE SCALE GENOMIC DNA]</scope>
    <source>
        <strain evidence="6">CGMCC 4.7275</strain>
    </source>
</reference>
<comment type="similarity">
    <text evidence="2">Belongs to the glycosyl hydrolase 33 family.</text>
</comment>
<evidence type="ECO:0000313" key="5">
    <source>
        <dbReference type="EMBL" id="GGJ97182.1"/>
    </source>
</evidence>
<dbReference type="PROSITE" id="PS51257">
    <property type="entry name" value="PROKAR_LIPOPROTEIN"/>
    <property type="match status" value="1"/>
</dbReference>
<dbReference type="InterPro" id="IPR036278">
    <property type="entry name" value="Sialidase_sf"/>
</dbReference>
<dbReference type="SUPFAM" id="SSF50939">
    <property type="entry name" value="Sialidases"/>
    <property type="match status" value="1"/>
</dbReference>
<dbReference type="PANTHER" id="PTHR10628">
    <property type="entry name" value="SIALIDASE"/>
    <property type="match status" value="1"/>
</dbReference>
<dbReference type="CDD" id="cd15482">
    <property type="entry name" value="Sialidase_non-viral"/>
    <property type="match status" value="1"/>
</dbReference>
<evidence type="ECO:0000256" key="3">
    <source>
        <dbReference type="ARBA" id="ARBA00012733"/>
    </source>
</evidence>
<evidence type="ECO:0000256" key="1">
    <source>
        <dbReference type="ARBA" id="ARBA00000427"/>
    </source>
</evidence>
<dbReference type="InterPro" id="IPR026856">
    <property type="entry name" value="Sialidase_fam"/>
</dbReference>
<dbReference type="PANTHER" id="PTHR10628:SF30">
    <property type="entry name" value="EXO-ALPHA-SIALIDASE"/>
    <property type="match status" value="1"/>
</dbReference>
<sequence length="424" mass="43635">MGWAGRLVLVGLGAVMAGCQMGSGTGPGAASGADGADGARAAGKCGAVDVFVSGESGYDTFRIPAVVAVKEPGSGRDVLVAFAEGRRLGKADHGDVDVVLRRSYDGGCTWSEVRAVAESGQDTLGNPVPVAVGDSGRLVLLTTRNGGDATESAIMTGQAAPEDGRRVYVQASTDAGAGWSAPREITEQVKRPDWRWYATGPGHGVELTAGPDAGRLVVGANHSVTPPDGSTDTGAEPSHYAGHSLLSDDGGESWRIGYVDPADEGTLHVNETAVAQLPDGTVYFNARDQKGSAPGNRVHAWSQDGGATLDGPFEPATGITAPPVQGSLLQVTGGREADDAPLLMASPADPRDRAWMTVRASLDGGATWSAGYRLSDAKAAYSDLVQLDDEHVGVLYETGKATAYEAIRFAPLPLTSLKPEQPST</sequence>
<keyword evidence="6" id="KW-1185">Reference proteome</keyword>
<dbReference type="InterPro" id="IPR011040">
    <property type="entry name" value="Sialidase"/>
</dbReference>